<dbReference type="Proteomes" id="UP000315730">
    <property type="component" value="Unassembled WGS sequence"/>
</dbReference>
<feature type="region of interest" description="Disordered" evidence="1">
    <location>
        <begin position="1"/>
        <end position="20"/>
    </location>
</feature>
<keyword evidence="4" id="KW-1185">Reference proteome</keyword>
<dbReference type="STRING" id="1272.GCA_900014985_01329"/>
<name>A0A4Y4D2B7_KOCVA</name>
<feature type="region of interest" description="Disordered" evidence="1">
    <location>
        <begin position="131"/>
        <end position="152"/>
    </location>
</feature>
<dbReference type="InterPro" id="IPR025327">
    <property type="entry name" value="DUF4233"/>
</dbReference>
<evidence type="ECO:0000313" key="3">
    <source>
        <dbReference type="EMBL" id="GEC99311.1"/>
    </source>
</evidence>
<protein>
    <recommendedName>
        <fullName evidence="5">DUF4233 domain-containing protein</fullName>
    </recommendedName>
</protein>
<dbReference type="Pfam" id="PF14017">
    <property type="entry name" value="DUF4233"/>
    <property type="match status" value="1"/>
</dbReference>
<accession>A0A4Y4D2B7</accession>
<dbReference type="OrthoDB" id="3267755at2"/>
<comment type="caution">
    <text evidence="3">The sequence shown here is derived from an EMBL/GenBank/DDBJ whole genome shotgun (WGS) entry which is preliminary data.</text>
</comment>
<gene>
    <name evidence="3" type="ORF">KVA01_14660</name>
</gene>
<keyword evidence="2" id="KW-0812">Transmembrane</keyword>
<evidence type="ECO:0000256" key="1">
    <source>
        <dbReference type="SAM" id="MobiDB-lite"/>
    </source>
</evidence>
<evidence type="ECO:0000256" key="2">
    <source>
        <dbReference type="SAM" id="Phobius"/>
    </source>
</evidence>
<proteinExistence type="predicted"/>
<dbReference type="AlphaFoldDB" id="A0A4Y4D2B7"/>
<evidence type="ECO:0000313" key="4">
    <source>
        <dbReference type="Proteomes" id="UP000315730"/>
    </source>
</evidence>
<feature type="compositionally biased region" description="Basic and acidic residues" evidence="1">
    <location>
        <begin position="131"/>
        <end position="142"/>
    </location>
</feature>
<keyword evidence="2" id="KW-0472">Membrane</keyword>
<dbReference type="RefSeq" id="WP_068469017.1">
    <property type="nucleotide sequence ID" value="NZ_BJNW01000011.1"/>
</dbReference>
<organism evidence="3 4">
    <name type="scientific">Kocuria varians</name>
    <name type="common">Micrococcus varians</name>
    <dbReference type="NCBI Taxonomy" id="1272"/>
    <lineage>
        <taxon>Bacteria</taxon>
        <taxon>Bacillati</taxon>
        <taxon>Actinomycetota</taxon>
        <taxon>Actinomycetes</taxon>
        <taxon>Micrococcales</taxon>
        <taxon>Micrococcaceae</taxon>
        <taxon>Kocuria</taxon>
    </lineage>
</organism>
<feature type="transmembrane region" description="Helical" evidence="2">
    <location>
        <begin position="59"/>
        <end position="79"/>
    </location>
</feature>
<feature type="transmembrane region" description="Helical" evidence="2">
    <location>
        <begin position="86"/>
        <end position="119"/>
    </location>
</feature>
<feature type="transmembrane region" description="Helical" evidence="2">
    <location>
        <begin position="21"/>
        <end position="47"/>
    </location>
</feature>
<evidence type="ECO:0008006" key="5">
    <source>
        <dbReference type="Google" id="ProtNLM"/>
    </source>
</evidence>
<keyword evidence="2" id="KW-1133">Transmembrane helix</keyword>
<sequence length="152" mass="16846">MARMTKAQREWRPGRPKKKGSVKTMFASSVLSIEAFIVFFAGLAAYGLVARDWSTPGKIWLMVGAVVLAVVFVMACAVLRRPWGYAFGWVLQIVLIATGFLVPAMFGVGLMCALAWWYAVVKGGSMDRENAQRAEEQRRWDEEHDGAESAQG</sequence>
<dbReference type="EMBL" id="BJNW01000011">
    <property type="protein sequence ID" value="GEC99311.1"/>
    <property type="molecule type" value="Genomic_DNA"/>
</dbReference>
<reference evidence="3 4" key="1">
    <citation type="submission" date="2019-06" db="EMBL/GenBank/DDBJ databases">
        <title>Whole genome shotgun sequence of Kocuria varians NBRC 15358.</title>
        <authorList>
            <person name="Hosoyama A."/>
            <person name="Uohara A."/>
            <person name="Ohji S."/>
            <person name="Ichikawa N."/>
        </authorList>
    </citation>
    <scope>NUCLEOTIDE SEQUENCE [LARGE SCALE GENOMIC DNA]</scope>
    <source>
        <strain evidence="3 4">NBRC 15358</strain>
    </source>
</reference>